<sequence length="188" mass="20839">MSTSQLPPIPSTIAQLSAFSWSHLQLGPVRRLDGASFGTTVSDIYYIAFPKDRTLPKVIVSVVYILELAQTVLSTRDSFRNFGTGWGNIVDLNTVGWLWFSVPVLGSIICCIGQLFYAWRIWILSHKSYMTVVIVLIALVQLGTGVYSGAVAHIIGDFSERQSLIFRLLLPSLITLPSAFALHTPFMF</sequence>
<evidence type="ECO:0000313" key="2">
    <source>
        <dbReference type="Proteomes" id="UP001148662"/>
    </source>
</evidence>
<gene>
    <name evidence="1" type="ORF">NM688_g9218</name>
</gene>
<comment type="caution">
    <text evidence="1">The sequence shown here is derived from an EMBL/GenBank/DDBJ whole genome shotgun (WGS) entry which is preliminary data.</text>
</comment>
<reference evidence="1" key="1">
    <citation type="submission" date="2022-07" db="EMBL/GenBank/DDBJ databases">
        <title>Genome Sequence of Phlebia brevispora.</title>
        <authorList>
            <person name="Buettner E."/>
        </authorList>
    </citation>
    <scope>NUCLEOTIDE SEQUENCE</scope>
    <source>
        <strain evidence="1">MPL23</strain>
    </source>
</reference>
<accession>A0ACC1RMB9</accession>
<dbReference type="Proteomes" id="UP001148662">
    <property type="component" value="Unassembled WGS sequence"/>
</dbReference>
<protein>
    <submittedName>
        <fullName evidence="1">Uncharacterized protein</fullName>
    </submittedName>
</protein>
<organism evidence="1 2">
    <name type="scientific">Phlebia brevispora</name>
    <dbReference type="NCBI Taxonomy" id="194682"/>
    <lineage>
        <taxon>Eukaryota</taxon>
        <taxon>Fungi</taxon>
        <taxon>Dikarya</taxon>
        <taxon>Basidiomycota</taxon>
        <taxon>Agaricomycotina</taxon>
        <taxon>Agaricomycetes</taxon>
        <taxon>Polyporales</taxon>
        <taxon>Meruliaceae</taxon>
        <taxon>Phlebia</taxon>
    </lineage>
</organism>
<evidence type="ECO:0000313" key="1">
    <source>
        <dbReference type="EMBL" id="KAJ3520028.1"/>
    </source>
</evidence>
<keyword evidence="2" id="KW-1185">Reference proteome</keyword>
<proteinExistence type="predicted"/>
<dbReference type="EMBL" id="JANHOG010002781">
    <property type="protein sequence ID" value="KAJ3520028.1"/>
    <property type="molecule type" value="Genomic_DNA"/>
</dbReference>
<name>A0ACC1RMB9_9APHY</name>